<gene>
    <name evidence="1" type="ORF">J7I42_26900</name>
</gene>
<keyword evidence="2" id="KW-1185">Reference proteome</keyword>
<comment type="caution">
    <text evidence="1">The sequence shown here is derived from an EMBL/GenBank/DDBJ whole genome shotgun (WGS) entry which is preliminary data.</text>
</comment>
<dbReference type="EMBL" id="JAGHKO010000011">
    <property type="protein sequence ID" value="MBO9203943.1"/>
    <property type="molecule type" value="Genomic_DNA"/>
</dbReference>
<sequence length="161" mass="18272">MTPQFPLMKVTYMVPSSTLRSSSKRLPLLSLTLDFNNGSLNLDADWQYLMQLNGHSKREWFTRSRERVQIAMNIRGNQPVDLAEITEEGLLLPLDGILNDHYGAASCTGLLVIDTVGMYSGAVNNDWDISIYLYDRQQNNMEFKVKVPLLTGATNFFEYAN</sequence>
<proteinExistence type="predicted"/>
<reference evidence="1 2" key="1">
    <citation type="submission" date="2021-03" db="EMBL/GenBank/DDBJ databases">
        <title>Assistant Professor.</title>
        <authorList>
            <person name="Huq M.A."/>
        </authorList>
    </citation>
    <scope>NUCLEOTIDE SEQUENCE [LARGE SCALE GENOMIC DNA]</scope>
    <source>
        <strain evidence="1 2">MAH-29</strain>
    </source>
</reference>
<accession>A0ABS3Z1B9</accession>
<evidence type="ECO:0000313" key="2">
    <source>
        <dbReference type="Proteomes" id="UP000677244"/>
    </source>
</evidence>
<protein>
    <submittedName>
        <fullName evidence="1">Uncharacterized protein</fullName>
    </submittedName>
</protein>
<organism evidence="1 2">
    <name type="scientific">Niastella soli</name>
    <dbReference type="NCBI Taxonomy" id="2821487"/>
    <lineage>
        <taxon>Bacteria</taxon>
        <taxon>Pseudomonadati</taxon>
        <taxon>Bacteroidota</taxon>
        <taxon>Chitinophagia</taxon>
        <taxon>Chitinophagales</taxon>
        <taxon>Chitinophagaceae</taxon>
        <taxon>Niastella</taxon>
    </lineage>
</organism>
<name>A0ABS3Z1B9_9BACT</name>
<dbReference type="RefSeq" id="WP_209142031.1">
    <property type="nucleotide sequence ID" value="NZ_JAGHKO010000011.1"/>
</dbReference>
<evidence type="ECO:0000313" key="1">
    <source>
        <dbReference type="EMBL" id="MBO9203943.1"/>
    </source>
</evidence>
<dbReference type="Proteomes" id="UP000677244">
    <property type="component" value="Unassembled WGS sequence"/>
</dbReference>